<evidence type="ECO:0000313" key="3">
    <source>
        <dbReference type="EnsemblPlants" id="PAC:32961688.CDS.1"/>
    </source>
</evidence>
<evidence type="ECO:0000313" key="4">
    <source>
        <dbReference type="Proteomes" id="UP000006727"/>
    </source>
</evidence>
<gene>
    <name evidence="2" type="ORF">PHYPA_018395</name>
</gene>
<sequence>MPPLIDNSSPNFCGKYAGHRRSPQSINPLAPWSPPQPTRASSSSSSSQWSRFSAPHQTLTFKTCKSSLQKHSFQFWLWPHKLYFRCMENFAGKKLLHSDVVRRLRRRFGRK</sequence>
<dbReference type="EnsemblPlants" id="Pp3c14_11941V3.1">
    <property type="protein sequence ID" value="PAC:32961688.CDS.1"/>
    <property type="gene ID" value="Pp3c14_11941"/>
</dbReference>
<proteinExistence type="predicted"/>
<reference evidence="2 4" key="2">
    <citation type="journal article" date="2018" name="Plant J.">
        <title>The Physcomitrella patens chromosome-scale assembly reveals moss genome structure and evolution.</title>
        <authorList>
            <person name="Lang D."/>
            <person name="Ullrich K.K."/>
            <person name="Murat F."/>
            <person name="Fuchs J."/>
            <person name="Jenkins J."/>
            <person name="Haas F.B."/>
            <person name="Piednoel M."/>
            <person name="Gundlach H."/>
            <person name="Van Bel M."/>
            <person name="Meyberg R."/>
            <person name="Vives C."/>
            <person name="Morata J."/>
            <person name="Symeonidi A."/>
            <person name="Hiss M."/>
            <person name="Muchero W."/>
            <person name="Kamisugi Y."/>
            <person name="Saleh O."/>
            <person name="Blanc G."/>
            <person name="Decker E.L."/>
            <person name="van Gessel N."/>
            <person name="Grimwood J."/>
            <person name="Hayes R.D."/>
            <person name="Graham S.W."/>
            <person name="Gunter L.E."/>
            <person name="McDaniel S.F."/>
            <person name="Hoernstein S.N.W."/>
            <person name="Larsson A."/>
            <person name="Li F.W."/>
            <person name="Perroud P.F."/>
            <person name="Phillips J."/>
            <person name="Ranjan P."/>
            <person name="Rokshar D.S."/>
            <person name="Rothfels C.J."/>
            <person name="Schneider L."/>
            <person name="Shu S."/>
            <person name="Stevenson D.W."/>
            <person name="Thummler F."/>
            <person name="Tillich M."/>
            <person name="Villarreal Aguilar J.C."/>
            <person name="Widiez T."/>
            <person name="Wong G.K."/>
            <person name="Wymore A."/>
            <person name="Zhang Y."/>
            <person name="Zimmer A.D."/>
            <person name="Quatrano R.S."/>
            <person name="Mayer K.F.X."/>
            <person name="Goodstein D."/>
            <person name="Casacuberta J.M."/>
            <person name="Vandepoele K."/>
            <person name="Reski R."/>
            <person name="Cuming A.C."/>
            <person name="Tuskan G.A."/>
            <person name="Maumus F."/>
            <person name="Salse J."/>
            <person name="Schmutz J."/>
            <person name="Rensing S.A."/>
        </authorList>
    </citation>
    <scope>NUCLEOTIDE SEQUENCE [LARGE SCALE GENOMIC DNA]</scope>
    <source>
        <strain evidence="3 4">cv. Gransden 2004</strain>
    </source>
</reference>
<dbReference type="Gramene" id="Pp3c14_11941V3.1">
    <property type="protein sequence ID" value="PAC:32961688.CDS.1"/>
    <property type="gene ID" value="Pp3c14_11941"/>
</dbReference>
<name>A0A2K1JHF8_PHYPA</name>
<protein>
    <submittedName>
        <fullName evidence="2 3">Uncharacterized protein</fullName>
    </submittedName>
</protein>
<dbReference type="EMBL" id="ABEU02000014">
    <property type="protein sequence ID" value="PNR40992.1"/>
    <property type="molecule type" value="Genomic_DNA"/>
</dbReference>
<feature type="region of interest" description="Disordered" evidence="1">
    <location>
        <begin position="1"/>
        <end position="50"/>
    </location>
</feature>
<organism evidence="2">
    <name type="scientific">Physcomitrium patens</name>
    <name type="common">Spreading-leaved earth moss</name>
    <name type="synonym">Physcomitrella patens</name>
    <dbReference type="NCBI Taxonomy" id="3218"/>
    <lineage>
        <taxon>Eukaryota</taxon>
        <taxon>Viridiplantae</taxon>
        <taxon>Streptophyta</taxon>
        <taxon>Embryophyta</taxon>
        <taxon>Bryophyta</taxon>
        <taxon>Bryophytina</taxon>
        <taxon>Bryopsida</taxon>
        <taxon>Funariidae</taxon>
        <taxon>Funariales</taxon>
        <taxon>Funariaceae</taxon>
        <taxon>Physcomitrium</taxon>
    </lineage>
</organism>
<evidence type="ECO:0000256" key="1">
    <source>
        <dbReference type="SAM" id="MobiDB-lite"/>
    </source>
</evidence>
<feature type="compositionally biased region" description="Low complexity" evidence="1">
    <location>
        <begin position="38"/>
        <end position="50"/>
    </location>
</feature>
<accession>A0A2K1JHF8</accession>
<feature type="compositionally biased region" description="Polar residues" evidence="1">
    <location>
        <begin position="1"/>
        <end position="11"/>
    </location>
</feature>
<reference evidence="3" key="3">
    <citation type="submission" date="2020-12" db="UniProtKB">
        <authorList>
            <consortium name="EnsemblPlants"/>
        </authorList>
    </citation>
    <scope>IDENTIFICATION</scope>
</reference>
<reference evidence="2 4" key="1">
    <citation type="journal article" date="2008" name="Science">
        <title>The Physcomitrella genome reveals evolutionary insights into the conquest of land by plants.</title>
        <authorList>
            <person name="Rensing S."/>
            <person name="Lang D."/>
            <person name="Zimmer A."/>
            <person name="Terry A."/>
            <person name="Salamov A."/>
            <person name="Shapiro H."/>
            <person name="Nishiyama T."/>
            <person name="Perroud P.-F."/>
            <person name="Lindquist E."/>
            <person name="Kamisugi Y."/>
            <person name="Tanahashi T."/>
            <person name="Sakakibara K."/>
            <person name="Fujita T."/>
            <person name="Oishi K."/>
            <person name="Shin-I T."/>
            <person name="Kuroki Y."/>
            <person name="Toyoda A."/>
            <person name="Suzuki Y."/>
            <person name="Hashimoto A."/>
            <person name="Yamaguchi K."/>
            <person name="Sugano A."/>
            <person name="Kohara Y."/>
            <person name="Fujiyama A."/>
            <person name="Anterola A."/>
            <person name="Aoki S."/>
            <person name="Ashton N."/>
            <person name="Barbazuk W.B."/>
            <person name="Barker E."/>
            <person name="Bennetzen J."/>
            <person name="Bezanilla M."/>
            <person name="Blankenship R."/>
            <person name="Cho S.H."/>
            <person name="Dutcher S."/>
            <person name="Estelle M."/>
            <person name="Fawcett J.A."/>
            <person name="Gundlach H."/>
            <person name="Hanada K."/>
            <person name="Heyl A."/>
            <person name="Hicks K.A."/>
            <person name="Hugh J."/>
            <person name="Lohr M."/>
            <person name="Mayer K."/>
            <person name="Melkozernov A."/>
            <person name="Murata T."/>
            <person name="Nelson D."/>
            <person name="Pils B."/>
            <person name="Prigge M."/>
            <person name="Reiss B."/>
            <person name="Renner T."/>
            <person name="Rombauts S."/>
            <person name="Rushton P."/>
            <person name="Sanderfoot A."/>
            <person name="Schween G."/>
            <person name="Shiu S.-H."/>
            <person name="Stueber K."/>
            <person name="Theodoulou F.L."/>
            <person name="Tu H."/>
            <person name="Van de Peer Y."/>
            <person name="Verrier P.J."/>
            <person name="Waters E."/>
            <person name="Wood A."/>
            <person name="Yang L."/>
            <person name="Cove D."/>
            <person name="Cuming A."/>
            <person name="Hasebe M."/>
            <person name="Lucas S."/>
            <person name="Mishler D.B."/>
            <person name="Reski R."/>
            <person name="Grigoriev I."/>
            <person name="Quatrano R.S."/>
            <person name="Boore J.L."/>
        </authorList>
    </citation>
    <scope>NUCLEOTIDE SEQUENCE [LARGE SCALE GENOMIC DNA]</scope>
    <source>
        <strain evidence="3 4">cv. Gransden 2004</strain>
    </source>
</reference>
<evidence type="ECO:0000313" key="2">
    <source>
        <dbReference type="EMBL" id="PNR40992.1"/>
    </source>
</evidence>
<dbReference type="Proteomes" id="UP000006727">
    <property type="component" value="Chromosome 14"/>
</dbReference>
<dbReference type="AlphaFoldDB" id="A0A2K1JHF8"/>
<keyword evidence="4" id="KW-1185">Reference proteome</keyword>
<dbReference type="InParanoid" id="A0A2K1JHF8"/>